<proteinExistence type="predicted"/>
<feature type="domain" description="DUF7872" evidence="2">
    <location>
        <begin position="154"/>
        <end position="371"/>
    </location>
</feature>
<dbReference type="PANTHER" id="PTHR33339">
    <property type="entry name" value="LYSM DOMAIN-CONTAINING PROTEIN"/>
    <property type="match status" value="1"/>
</dbReference>
<organism evidence="3 5">
    <name type="scientific">Puccinia graminis f. sp. tritici</name>
    <dbReference type="NCBI Taxonomy" id="56615"/>
    <lineage>
        <taxon>Eukaryota</taxon>
        <taxon>Fungi</taxon>
        <taxon>Dikarya</taxon>
        <taxon>Basidiomycota</taxon>
        <taxon>Pucciniomycotina</taxon>
        <taxon>Pucciniomycetes</taxon>
        <taxon>Pucciniales</taxon>
        <taxon>Pucciniaceae</taxon>
        <taxon>Puccinia</taxon>
    </lineage>
</organism>
<dbReference type="AlphaFoldDB" id="A0A5B0PG82"/>
<dbReference type="InterPro" id="IPR057194">
    <property type="entry name" value="DUF7872"/>
</dbReference>
<dbReference type="EMBL" id="VDEP01000144">
    <property type="protein sequence ID" value="KAA1128117.1"/>
    <property type="molecule type" value="Genomic_DNA"/>
</dbReference>
<evidence type="ECO:0000313" key="4">
    <source>
        <dbReference type="EMBL" id="KAA1128117.1"/>
    </source>
</evidence>
<accession>A0A5B0PG82</accession>
<evidence type="ECO:0000313" key="5">
    <source>
        <dbReference type="Proteomes" id="UP000324748"/>
    </source>
</evidence>
<reference evidence="5 6" key="1">
    <citation type="submission" date="2019-05" db="EMBL/GenBank/DDBJ databases">
        <title>Emergence of the Ug99 lineage of the wheat stem rust pathogen through somatic hybridization.</title>
        <authorList>
            <person name="Li F."/>
            <person name="Upadhyaya N.M."/>
            <person name="Sperschneider J."/>
            <person name="Matny O."/>
            <person name="Nguyen-Phuc H."/>
            <person name="Mago R."/>
            <person name="Raley C."/>
            <person name="Miller M.E."/>
            <person name="Silverstein K.A.T."/>
            <person name="Henningsen E."/>
            <person name="Hirsch C.D."/>
            <person name="Visser B."/>
            <person name="Pretorius Z.A."/>
            <person name="Steffenson B.J."/>
            <person name="Schwessinger B."/>
            <person name="Dodds P.N."/>
            <person name="Figueroa M."/>
        </authorList>
    </citation>
    <scope>NUCLEOTIDE SEQUENCE [LARGE SCALE GENOMIC DNA]</scope>
    <source>
        <strain evidence="3">21-0</strain>
        <strain evidence="4 6">Ug99</strain>
    </source>
</reference>
<evidence type="ECO:0000313" key="3">
    <source>
        <dbReference type="EMBL" id="KAA1100036.1"/>
    </source>
</evidence>
<name>A0A5B0PG82_PUCGR</name>
<keyword evidence="1" id="KW-0812">Transmembrane</keyword>
<comment type="caution">
    <text evidence="3">The sequence shown here is derived from an EMBL/GenBank/DDBJ whole genome shotgun (WGS) entry which is preliminary data.</text>
</comment>
<evidence type="ECO:0000256" key="1">
    <source>
        <dbReference type="SAM" id="Phobius"/>
    </source>
</evidence>
<keyword evidence="1" id="KW-1133">Transmembrane helix</keyword>
<keyword evidence="5" id="KW-1185">Reference proteome</keyword>
<dbReference type="OrthoDB" id="2501761at2759"/>
<keyword evidence="1" id="KW-0472">Membrane</keyword>
<gene>
    <name evidence="3" type="ORF">PGT21_028186</name>
    <name evidence="4" type="ORF">PGTUg99_011485</name>
</gene>
<dbReference type="Proteomes" id="UP000325313">
    <property type="component" value="Unassembled WGS sequence"/>
</dbReference>
<evidence type="ECO:0000313" key="6">
    <source>
        <dbReference type="Proteomes" id="UP000325313"/>
    </source>
</evidence>
<dbReference type="Pfam" id="PF25278">
    <property type="entry name" value="DUF7872"/>
    <property type="match status" value="1"/>
</dbReference>
<dbReference type="EMBL" id="VSWC01000054">
    <property type="protein sequence ID" value="KAA1100036.1"/>
    <property type="molecule type" value="Genomic_DNA"/>
</dbReference>
<feature type="transmembrane region" description="Helical" evidence="1">
    <location>
        <begin position="127"/>
        <end position="151"/>
    </location>
</feature>
<sequence>MGMDQHLQKYPGGLNLSLSDYADKVGATNFYCGIGNDCNPSQTCLGIKQQDWYALAAAHRFNTFVNQIYEATAYALGVVSDLSPTMVDDLIPDATNFWNFAAVYVGILTAWITGTPAALFGPGVGSVIWMVMMSTMFVSSAAVWVVANLYIPDPQKFTRWSEVIYRLQDFENHMQGALSNFTQSVIDSGISTQQGLYGISKDGNLFDDVQFRTESEIQSDLEQTLKLRSLSHILRIQNAFVTRGSQPCNGDGPNGALTEAGKLSYCDNEGIMMNIVLAGAKNREEPVYNAGMVAEKYGLSTELLTTTAWRCQQKYGVYRHPTVVNTTQPYDTSSDCLFNLPVCDLTDPTIRDNKHHMSVVEACRKLGKLPI</sequence>
<evidence type="ECO:0000259" key="2">
    <source>
        <dbReference type="Pfam" id="PF25278"/>
    </source>
</evidence>
<dbReference type="Proteomes" id="UP000324748">
    <property type="component" value="Unassembled WGS sequence"/>
</dbReference>
<dbReference type="PANTHER" id="PTHR33339:SF1">
    <property type="entry name" value="LYSM DOMAIN-CONTAINING PROTEIN"/>
    <property type="match status" value="1"/>
</dbReference>
<feature type="transmembrane region" description="Helical" evidence="1">
    <location>
        <begin position="97"/>
        <end position="121"/>
    </location>
</feature>
<protein>
    <recommendedName>
        <fullName evidence="2">DUF7872 domain-containing protein</fullName>
    </recommendedName>
</protein>